<protein>
    <recommendedName>
        <fullName evidence="3">Sulfatase N-terminal domain-containing protein</fullName>
    </recommendedName>
</protein>
<dbReference type="PATRIC" id="fig|1705389.3.peg.1611"/>
<reference evidence="1 2" key="1">
    <citation type="submission" date="2015-08" db="EMBL/GenBank/DDBJ databases">
        <title>Genomes of Isolates from Cabo Rojo, PR.</title>
        <authorList>
            <person name="Sanchez-Nieves R.L."/>
            <person name="Montalvo-Rodriguez R."/>
        </authorList>
    </citation>
    <scope>NUCLEOTIDE SEQUENCE [LARGE SCALE GENOMIC DNA]</scope>
    <source>
        <strain evidence="1 2">5</strain>
    </source>
</reference>
<dbReference type="InterPro" id="IPR017850">
    <property type="entry name" value="Alkaline_phosphatase_core_sf"/>
</dbReference>
<evidence type="ECO:0000313" key="2">
    <source>
        <dbReference type="Proteomes" id="UP000037747"/>
    </source>
</evidence>
<dbReference type="SUPFAM" id="SSF53649">
    <property type="entry name" value="Alkaline phosphatase-like"/>
    <property type="match status" value="1"/>
</dbReference>
<gene>
    <name evidence="1" type="ORF">AMR74_13345</name>
</gene>
<dbReference type="Proteomes" id="UP000037747">
    <property type="component" value="Unassembled WGS sequence"/>
</dbReference>
<sequence>MSRLLNRKTSFRQLTAYHVNRLFYTIRNSDEYNADGIDIFTQDWDNLLILDACRYDYFADQSDLDGTLSTRISRASATREWVGANFTDRQLHDVVYVSANPNYRKVADEIGAEVHAYIDVWRDDTLVGEENTIVPPETVTEHALSAAEEYPNKRLLVHYVQPHYPFIGPTGKEHFDPTATLKEVSAKYDLTDDRLDRAYRENLDFVLDEAERLLEKLHGKTVVSADHGELLGERLSPLPLRAYGHPNGVYVDELVEVPWLVHQNGERREIVSEEPVERDDTKDEALEEQLRNLGYMT</sequence>
<dbReference type="Gene3D" id="3.40.720.10">
    <property type="entry name" value="Alkaline Phosphatase, subunit A"/>
    <property type="match status" value="1"/>
</dbReference>
<proteinExistence type="predicted"/>
<dbReference type="EMBL" id="LIST01000005">
    <property type="protein sequence ID" value="KOX95931.1"/>
    <property type="molecule type" value="Genomic_DNA"/>
</dbReference>
<dbReference type="AlphaFoldDB" id="A0A0M9ARE1"/>
<comment type="caution">
    <text evidence="1">The sequence shown here is derived from an EMBL/GenBank/DDBJ whole genome shotgun (WGS) entry which is preliminary data.</text>
</comment>
<dbReference type="OrthoDB" id="100846at2157"/>
<organism evidence="1 2">
    <name type="scientific">Halorubrum tropicale</name>
    <dbReference type="NCBI Taxonomy" id="1765655"/>
    <lineage>
        <taxon>Archaea</taxon>
        <taxon>Methanobacteriati</taxon>
        <taxon>Methanobacteriota</taxon>
        <taxon>Stenosarchaea group</taxon>
        <taxon>Halobacteria</taxon>
        <taxon>Halobacteriales</taxon>
        <taxon>Haloferacaceae</taxon>
        <taxon>Halorubrum</taxon>
    </lineage>
</organism>
<evidence type="ECO:0008006" key="3">
    <source>
        <dbReference type="Google" id="ProtNLM"/>
    </source>
</evidence>
<accession>A0A0M9ARE1</accession>
<name>A0A0M9ARE1_9EURY</name>
<keyword evidence="2" id="KW-1185">Reference proteome</keyword>
<evidence type="ECO:0000313" key="1">
    <source>
        <dbReference type="EMBL" id="KOX95931.1"/>
    </source>
</evidence>